<evidence type="ECO:0008006" key="3">
    <source>
        <dbReference type="Google" id="ProtNLM"/>
    </source>
</evidence>
<protein>
    <recommendedName>
        <fullName evidence="3">DUF4283 domain-containing protein</fullName>
    </recommendedName>
</protein>
<keyword evidence="2" id="KW-1185">Reference proteome</keyword>
<name>A0A9Q1JGC7_9CARY</name>
<dbReference type="OrthoDB" id="1247582at2759"/>
<dbReference type="PANTHER" id="PTHR33233:SF17">
    <property type="entry name" value="DUF4283 DOMAIN-CONTAINING PROTEIN"/>
    <property type="match status" value="1"/>
</dbReference>
<dbReference type="PANTHER" id="PTHR33233">
    <property type="entry name" value="ENDONUCLEASE/EXONUCLEASE/PHOSPHATASE"/>
    <property type="match status" value="1"/>
</dbReference>
<sequence length="222" mass="26236">MKLLFVNPIEHDGELLQCIDEYNIETEVEYWKSSTAYFVLGANPPFHVMEGFTNRLWGMKGLDKIYSQADERVIYFDNKRMILKAWNVRQTVNKEDIASLPVWVKLHKLDLKFWSIQGLSKIGSLLRHPIVADKVTTDKSMLKYARTLGEMKLNRSFPESITFIDEKGLMIEQPMEFEYRPLKYGKCHMFSHLTEECRKNGVRRDWRRKVVPKTRKEQVSVE</sequence>
<dbReference type="Proteomes" id="UP001153076">
    <property type="component" value="Unassembled WGS sequence"/>
</dbReference>
<organism evidence="1 2">
    <name type="scientific">Carnegiea gigantea</name>
    <dbReference type="NCBI Taxonomy" id="171969"/>
    <lineage>
        <taxon>Eukaryota</taxon>
        <taxon>Viridiplantae</taxon>
        <taxon>Streptophyta</taxon>
        <taxon>Embryophyta</taxon>
        <taxon>Tracheophyta</taxon>
        <taxon>Spermatophyta</taxon>
        <taxon>Magnoliopsida</taxon>
        <taxon>eudicotyledons</taxon>
        <taxon>Gunneridae</taxon>
        <taxon>Pentapetalae</taxon>
        <taxon>Caryophyllales</taxon>
        <taxon>Cactineae</taxon>
        <taxon>Cactaceae</taxon>
        <taxon>Cactoideae</taxon>
        <taxon>Echinocereeae</taxon>
        <taxon>Carnegiea</taxon>
    </lineage>
</organism>
<dbReference type="EMBL" id="JAKOGI010001906">
    <property type="protein sequence ID" value="KAJ8423662.1"/>
    <property type="molecule type" value="Genomic_DNA"/>
</dbReference>
<gene>
    <name evidence="1" type="ORF">Cgig2_006241</name>
</gene>
<evidence type="ECO:0000313" key="1">
    <source>
        <dbReference type="EMBL" id="KAJ8423662.1"/>
    </source>
</evidence>
<comment type="caution">
    <text evidence="1">The sequence shown here is derived from an EMBL/GenBank/DDBJ whole genome shotgun (WGS) entry which is preliminary data.</text>
</comment>
<reference evidence="1" key="1">
    <citation type="submission" date="2022-04" db="EMBL/GenBank/DDBJ databases">
        <title>Carnegiea gigantea Genome sequencing and assembly v2.</title>
        <authorList>
            <person name="Copetti D."/>
            <person name="Sanderson M.J."/>
            <person name="Burquez A."/>
            <person name="Wojciechowski M.F."/>
        </authorList>
    </citation>
    <scope>NUCLEOTIDE SEQUENCE</scope>
    <source>
        <strain evidence="1">SGP5-SGP5p</strain>
        <tissue evidence="1">Aerial part</tissue>
    </source>
</reference>
<accession>A0A9Q1JGC7</accession>
<proteinExistence type="predicted"/>
<evidence type="ECO:0000313" key="2">
    <source>
        <dbReference type="Proteomes" id="UP001153076"/>
    </source>
</evidence>
<dbReference type="AlphaFoldDB" id="A0A9Q1JGC7"/>